<gene>
    <name evidence="5" type="ORF">OH136_07340</name>
</gene>
<keyword evidence="3" id="KW-0804">Transcription</keyword>
<reference evidence="5" key="1">
    <citation type="submission" date="2022-10" db="EMBL/GenBank/DDBJ databases">
        <authorList>
            <person name="Yue Y."/>
        </authorList>
    </citation>
    <scope>NUCLEOTIDE SEQUENCE</scope>
    <source>
        <strain evidence="5">Z654</strain>
    </source>
</reference>
<feature type="domain" description="HTH luxR-type" evidence="4">
    <location>
        <begin position="175"/>
        <end position="240"/>
    </location>
</feature>
<evidence type="ECO:0000313" key="5">
    <source>
        <dbReference type="EMBL" id="MCV6824368.1"/>
    </source>
</evidence>
<dbReference type="InterPro" id="IPR000792">
    <property type="entry name" value="Tscrpt_reg_LuxR_C"/>
</dbReference>
<comment type="caution">
    <text evidence="5">The sequence shown here is derived from an EMBL/GenBank/DDBJ whole genome shotgun (WGS) entry which is preliminary data.</text>
</comment>
<dbReference type="InterPro" id="IPR005143">
    <property type="entry name" value="TF_LuxR_autoind-bd_dom"/>
</dbReference>
<name>A0AAE3LR99_9RHOB</name>
<evidence type="ECO:0000313" key="6">
    <source>
        <dbReference type="Proteomes" id="UP001208041"/>
    </source>
</evidence>
<dbReference type="GO" id="GO:0006355">
    <property type="term" value="P:regulation of DNA-templated transcription"/>
    <property type="evidence" value="ECO:0007669"/>
    <property type="project" value="InterPro"/>
</dbReference>
<evidence type="ECO:0000256" key="3">
    <source>
        <dbReference type="ARBA" id="ARBA00023163"/>
    </source>
</evidence>
<dbReference type="Pfam" id="PF00196">
    <property type="entry name" value="GerE"/>
    <property type="match status" value="1"/>
</dbReference>
<dbReference type="SMART" id="SM00421">
    <property type="entry name" value="HTH_LUXR"/>
    <property type="match status" value="1"/>
</dbReference>
<dbReference type="CDD" id="cd06170">
    <property type="entry name" value="LuxR_C_like"/>
    <property type="match status" value="1"/>
</dbReference>
<dbReference type="Proteomes" id="UP001208041">
    <property type="component" value="Unassembled WGS sequence"/>
</dbReference>
<dbReference type="Gene3D" id="3.30.450.80">
    <property type="entry name" value="Transcription factor LuxR-like, autoinducer-binding domain"/>
    <property type="match status" value="1"/>
</dbReference>
<dbReference type="EMBL" id="JAOYFC010000001">
    <property type="protein sequence ID" value="MCV6824368.1"/>
    <property type="molecule type" value="Genomic_DNA"/>
</dbReference>
<dbReference type="AlphaFoldDB" id="A0AAE3LR99"/>
<dbReference type="Pfam" id="PF03472">
    <property type="entry name" value="Autoind_bind"/>
    <property type="match status" value="1"/>
</dbReference>
<keyword evidence="2" id="KW-0238">DNA-binding</keyword>
<dbReference type="PROSITE" id="PS50043">
    <property type="entry name" value="HTH_LUXR_2"/>
    <property type="match status" value="1"/>
</dbReference>
<proteinExistence type="predicted"/>
<sequence length="247" mass="28164">MISHIEALVNTHCTDDIWKLHTAKMAEYGFDRVIYGFTRFWTEEFVGAPEDIMFLSNLPDSFTLPFMYEGYYLRAPMAKWANSNVGACSWGAVRHDPEKLTPEEIEVIEFCNNAAVTAGYTIAFRCQLTRERAAQSLIAVEGLTQDEVDEIWERHGREISLFSNIFHFRVISMPHSYGRARLTKRQREVLEWVGEGKTAQDIATIVGLTPATVEKHLRLARQALDVETTTQAVLKASLQNQIYVNKS</sequence>
<keyword evidence="1" id="KW-0805">Transcription regulation</keyword>
<keyword evidence="6" id="KW-1185">Reference proteome</keyword>
<dbReference type="GO" id="GO:0003677">
    <property type="term" value="F:DNA binding"/>
    <property type="evidence" value="ECO:0007669"/>
    <property type="project" value="UniProtKB-KW"/>
</dbReference>
<evidence type="ECO:0000256" key="2">
    <source>
        <dbReference type="ARBA" id="ARBA00023125"/>
    </source>
</evidence>
<dbReference type="SUPFAM" id="SSF75516">
    <property type="entry name" value="Pheromone-binding domain of LuxR-like quorum-sensing transcription factors"/>
    <property type="match status" value="1"/>
</dbReference>
<evidence type="ECO:0000256" key="1">
    <source>
        <dbReference type="ARBA" id="ARBA00023015"/>
    </source>
</evidence>
<dbReference type="InterPro" id="IPR036388">
    <property type="entry name" value="WH-like_DNA-bd_sf"/>
</dbReference>
<dbReference type="PANTHER" id="PTHR44688">
    <property type="entry name" value="DNA-BINDING TRANSCRIPTIONAL ACTIVATOR DEVR_DOSR"/>
    <property type="match status" value="1"/>
</dbReference>
<evidence type="ECO:0000259" key="4">
    <source>
        <dbReference type="PROSITE" id="PS50043"/>
    </source>
</evidence>
<dbReference type="SUPFAM" id="SSF46894">
    <property type="entry name" value="C-terminal effector domain of the bipartite response regulators"/>
    <property type="match status" value="1"/>
</dbReference>
<dbReference type="PANTHER" id="PTHR44688:SF16">
    <property type="entry name" value="DNA-BINDING TRANSCRIPTIONAL ACTIVATOR DEVR_DOSR"/>
    <property type="match status" value="1"/>
</dbReference>
<dbReference type="Gene3D" id="1.10.10.10">
    <property type="entry name" value="Winged helix-like DNA-binding domain superfamily/Winged helix DNA-binding domain"/>
    <property type="match status" value="1"/>
</dbReference>
<dbReference type="PRINTS" id="PR00038">
    <property type="entry name" value="HTHLUXR"/>
</dbReference>
<dbReference type="RefSeq" id="WP_263953178.1">
    <property type="nucleotide sequence ID" value="NZ_JAOYFC010000001.1"/>
</dbReference>
<accession>A0AAE3LR99</accession>
<dbReference type="InterPro" id="IPR016032">
    <property type="entry name" value="Sig_transdc_resp-reg_C-effctor"/>
</dbReference>
<protein>
    <submittedName>
        <fullName evidence="5">LuxR family transcriptional regulator</fullName>
    </submittedName>
</protein>
<organism evidence="5 6">
    <name type="scientific">Halocynthiibacter halioticoli</name>
    <dbReference type="NCBI Taxonomy" id="2986804"/>
    <lineage>
        <taxon>Bacteria</taxon>
        <taxon>Pseudomonadati</taxon>
        <taxon>Pseudomonadota</taxon>
        <taxon>Alphaproteobacteria</taxon>
        <taxon>Rhodobacterales</taxon>
        <taxon>Paracoccaceae</taxon>
        <taxon>Halocynthiibacter</taxon>
    </lineage>
</organism>
<dbReference type="InterPro" id="IPR036693">
    <property type="entry name" value="TF_LuxR_autoind-bd_dom_sf"/>
</dbReference>